<dbReference type="GO" id="GO:0016020">
    <property type="term" value="C:membrane"/>
    <property type="evidence" value="ECO:0007669"/>
    <property type="project" value="InterPro"/>
</dbReference>
<dbReference type="Proteomes" id="UP000070063">
    <property type="component" value="Unassembled WGS sequence"/>
</dbReference>
<dbReference type="EMBL" id="CP041722">
    <property type="protein sequence ID" value="QEX38371.1"/>
    <property type="molecule type" value="Genomic_DNA"/>
</dbReference>
<dbReference type="EMBL" id="SCHB01000001">
    <property type="protein sequence ID" value="TBW73220.1"/>
    <property type="molecule type" value="Genomic_DNA"/>
</dbReference>
<dbReference type="InterPro" id="IPR005744">
    <property type="entry name" value="Hy-lIII"/>
</dbReference>
<evidence type="ECO:0000256" key="2">
    <source>
        <dbReference type="ARBA" id="ARBA00008488"/>
    </source>
</evidence>
<gene>
    <name evidence="10" type="ORF">EQ812_00030</name>
    <name evidence="9" type="ORF">FO454_05355</name>
    <name evidence="8" type="ORF">HMPREF3225_00314</name>
</gene>
<feature type="transmembrane region" description="Helical" evidence="7">
    <location>
        <begin position="209"/>
        <end position="227"/>
    </location>
</feature>
<evidence type="ECO:0000256" key="6">
    <source>
        <dbReference type="PIRSR" id="PIRSR604254-1"/>
    </source>
</evidence>
<accession>A0A133QB74</accession>
<reference evidence="8 11" key="1">
    <citation type="submission" date="2016-01" db="EMBL/GenBank/DDBJ databases">
        <authorList>
            <person name="Mitreva M."/>
            <person name="Pepin K.H."/>
            <person name="Mihindukulasuriya K.A."/>
            <person name="Fulton R."/>
            <person name="Fronick C."/>
            <person name="O'Laughlin M."/>
            <person name="Miner T."/>
            <person name="Herter B."/>
            <person name="Rosa B.A."/>
            <person name="Cordes M."/>
            <person name="Tomlinson C."/>
            <person name="Wollam A."/>
            <person name="Palsikar V.B."/>
            <person name="Mardis E.R."/>
            <person name="Wilson R.K."/>
        </authorList>
    </citation>
    <scope>NUCLEOTIDE SEQUENCE [LARGE SCALE GENOMIC DNA]</scope>
    <source>
        <strain evidence="8 11">MJR7738</strain>
    </source>
</reference>
<dbReference type="GO" id="GO:0140911">
    <property type="term" value="F:pore-forming activity"/>
    <property type="evidence" value="ECO:0007669"/>
    <property type="project" value="InterPro"/>
</dbReference>
<evidence type="ECO:0000256" key="1">
    <source>
        <dbReference type="ARBA" id="ARBA00004127"/>
    </source>
</evidence>
<evidence type="ECO:0000313" key="12">
    <source>
        <dbReference type="Proteomes" id="UP000293637"/>
    </source>
</evidence>
<dbReference type="RefSeq" id="WP_002459981.1">
    <property type="nucleotide sequence ID" value="NZ_AP021848.1"/>
</dbReference>
<evidence type="ECO:0000256" key="4">
    <source>
        <dbReference type="ARBA" id="ARBA00022989"/>
    </source>
</evidence>
<dbReference type="STRING" id="28035.B6N84_04000"/>
<dbReference type="GO" id="GO:0046872">
    <property type="term" value="F:metal ion binding"/>
    <property type="evidence" value="ECO:0007669"/>
    <property type="project" value="UniProtKB-KW"/>
</dbReference>
<evidence type="ECO:0000256" key="5">
    <source>
        <dbReference type="ARBA" id="ARBA00023136"/>
    </source>
</evidence>
<reference evidence="10 12" key="2">
    <citation type="journal article" date="2019" name="Sci. Transl. Med.">
        <title>Quorum sensing between bacterial species on the skin protects against epidermal injury in atopic dermatitis.</title>
        <authorList>
            <person name="Williams M.R."/>
        </authorList>
    </citation>
    <scope>NUCLEOTIDE SEQUENCE [LARGE SCALE GENOMIC DNA]</scope>
    <source>
        <strain evidence="10 12">E7</strain>
    </source>
</reference>
<dbReference type="eggNOG" id="COG1272">
    <property type="taxonomic scope" value="Bacteria"/>
</dbReference>
<dbReference type="Proteomes" id="UP000293637">
    <property type="component" value="Unassembled WGS sequence"/>
</dbReference>
<feature type="binding site" evidence="6">
    <location>
        <position position="206"/>
    </location>
    <ligand>
        <name>Zn(2+)</name>
        <dbReference type="ChEBI" id="CHEBI:29105"/>
    </ligand>
</feature>
<feature type="binding site" evidence="6">
    <location>
        <position position="83"/>
    </location>
    <ligand>
        <name>Zn(2+)</name>
        <dbReference type="ChEBI" id="CHEBI:29105"/>
    </ligand>
</feature>
<feature type="transmembrane region" description="Helical" evidence="7">
    <location>
        <begin position="152"/>
        <end position="172"/>
    </location>
</feature>
<dbReference type="PANTHER" id="PTHR20855">
    <property type="entry name" value="ADIPOR/PROGESTIN RECEPTOR-RELATED"/>
    <property type="match status" value="1"/>
</dbReference>
<evidence type="ECO:0000313" key="11">
    <source>
        <dbReference type="Proteomes" id="UP000070063"/>
    </source>
</evidence>
<dbReference type="PANTHER" id="PTHR20855:SF129">
    <property type="entry name" value="HEMOLYSIN-3 HOMOLOG"/>
    <property type="match status" value="1"/>
</dbReference>
<evidence type="ECO:0000313" key="10">
    <source>
        <dbReference type="EMBL" id="TBW73220.1"/>
    </source>
</evidence>
<dbReference type="NCBIfam" id="TIGR01065">
    <property type="entry name" value="hlyIII"/>
    <property type="match status" value="1"/>
</dbReference>
<feature type="binding site" evidence="6">
    <location>
        <position position="210"/>
    </location>
    <ligand>
        <name>Zn(2+)</name>
        <dbReference type="ChEBI" id="CHEBI:29105"/>
    </ligand>
</feature>
<reference evidence="9 13" key="3">
    <citation type="submission" date="2019-07" db="EMBL/GenBank/DDBJ databases">
        <title>Comparative genome analysis of staphylococcus lugdunensis shows clonal complex-dependent diversity of the putative virulence factor, ess/type vii locus.</title>
        <authorList>
            <person name="Lebeurre J."/>
            <person name="Dahyot S."/>
            <person name="Diene S."/>
            <person name="Paulay A."/>
            <person name="Aubourg M."/>
            <person name="Argemi X."/>
            <person name="Giard J.-C."/>
            <person name="Tournier I."/>
            <person name="Francois P."/>
            <person name="Pestel-Caron M."/>
        </authorList>
    </citation>
    <scope>NUCLEOTIDE SEQUENCE [LARGE SCALE GENOMIC DNA]</scope>
    <source>
        <strain evidence="9 13">SL13</strain>
    </source>
</reference>
<feature type="transmembrane region" description="Helical" evidence="7">
    <location>
        <begin position="178"/>
        <end position="197"/>
    </location>
</feature>
<dbReference type="InterPro" id="IPR004254">
    <property type="entry name" value="AdipoR/HlyIII-related"/>
</dbReference>
<feature type="transmembrane region" description="Helical" evidence="7">
    <location>
        <begin position="32"/>
        <end position="51"/>
    </location>
</feature>
<feature type="transmembrane region" description="Helical" evidence="7">
    <location>
        <begin position="94"/>
        <end position="116"/>
    </location>
</feature>
<keyword evidence="6" id="KW-0862">Zinc</keyword>
<proteinExistence type="inferred from homology"/>
<sequence length="228" mass="25813">MPHISIKKSKDSVVESFKDIIPLTFGEEIGNAVSHGVAAFLTLLILPYAAVHSYNDGGALQSLSVSIFVISIFLMFISSTIYHTMKNNSIHKYVLRIIDHSMIYVAISGTYTPVLLHVVGGWIGWAVFTLLWGTTIWGILYKSIATRVNPKLSLIVYLVMGWVGVIFLPIILMRTSLWFILFIFLGGVAYSIGAWFYAQKNRNYFHMIWHLFIVLASLFHLIAILYFM</sequence>
<organism evidence="10 12">
    <name type="scientific">Staphylococcus lugdunensis</name>
    <dbReference type="NCBI Taxonomy" id="28035"/>
    <lineage>
        <taxon>Bacteria</taxon>
        <taxon>Bacillati</taxon>
        <taxon>Bacillota</taxon>
        <taxon>Bacilli</taxon>
        <taxon>Bacillales</taxon>
        <taxon>Staphylococcaceae</taxon>
        <taxon>Staphylococcus</taxon>
    </lineage>
</organism>
<dbReference type="GeneID" id="58091538"/>
<dbReference type="Pfam" id="PF03006">
    <property type="entry name" value="HlyIII"/>
    <property type="match status" value="1"/>
</dbReference>
<feature type="transmembrane region" description="Helical" evidence="7">
    <location>
        <begin position="63"/>
        <end position="82"/>
    </location>
</feature>
<evidence type="ECO:0000313" key="13">
    <source>
        <dbReference type="Proteomes" id="UP000325462"/>
    </source>
</evidence>
<keyword evidence="13" id="KW-1185">Reference proteome</keyword>
<keyword evidence="6" id="KW-0479">Metal-binding</keyword>
<dbReference type="Proteomes" id="UP000325462">
    <property type="component" value="Chromosome"/>
</dbReference>
<evidence type="ECO:0000256" key="7">
    <source>
        <dbReference type="SAM" id="Phobius"/>
    </source>
</evidence>
<dbReference type="AlphaFoldDB" id="A0A133QB74"/>
<comment type="subcellular location">
    <subcellularLocation>
        <location evidence="1">Endomembrane system</location>
        <topology evidence="1">Multi-pass membrane protein</topology>
    </subcellularLocation>
</comment>
<evidence type="ECO:0000313" key="9">
    <source>
        <dbReference type="EMBL" id="QEX38371.1"/>
    </source>
</evidence>
<keyword evidence="3 7" id="KW-0812">Transmembrane</keyword>
<dbReference type="EMBL" id="LRQI01000016">
    <property type="protein sequence ID" value="KXA40127.1"/>
    <property type="molecule type" value="Genomic_DNA"/>
</dbReference>
<keyword evidence="4 7" id="KW-1133">Transmembrane helix</keyword>
<dbReference type="OMA" id="NAWTHLV"/>
<evidence type="ECO:0000256" key="3">
    <source>
        <dbReference type="ARBA" id="ARBA00022692"/>
    </source>
</evidence>
<keyword evidence="5 7" id="KW-0472">Membrane</keyword>
<comment type="similarity">
    <text evidence="2">Belongs to the UPF0073 (Hly-III) family.</text>
</comment>
<dbReference type="GO" id="GO:0012505">
    <property type="term" value="C:endomembrane system"/>
    <property type="evidence" value="ECO:0007669"/>
    <property type="project" value="UniProtKB-SubCell"/>
</dbReference>
<name>A0A133QB74_STALU</name>
<feature type="transmembrane region" description="Helical" evidence="7">
    <location>
        <begin position="122"/>
        <end position="140"/>
    </location>
</feature>
<evidence type="ECO:0000313" key="8">
    <source>
        <dbReference type="EMBL" id="KXA40127.1"/>
    </source>
</evidence>
<protein>
    <submittedName>
        <fullName evidence="8">Channel protein, hemolysin III family</fullName>
    </submittedName>
    <submittedName>
        <fullName evidence="10">Hemolysin III family protein</fullName>
    </submittedName>
</protein>